<keyword evidence="3" id="KW-1185">Reference proteome</keyword>
<organism evidence="2 3">
    <name type="scientific">Rhizoctonia solani</name>
    <dbReference type="NCBI Taxonomy" id="456999"/>
    <lineage>
        <taxon>Eukaryota</taxon>
        <taxon>Fungi</taxon>
        <taxon>Dikarya</taxon>
        <taxon>Basidiomycota</taxon>
        <taxon>Agaricomycotina</taxon>
        <taxon>Agaricomycetes</taxon>
        <taxon>Cantharellales</taxon>
        <taxon>Ceratobasidiaceae</taxon>
        <taxon>Rhizoctonia</taxon>
    </lineage>
</organism>
<dbReference type="Proteomes" id="UP000044841">
    <property type="component" value="Unassembled WGS sequence"/>
</dbReference>
<evidence type="ECO:0000256" key="1">
    <source>
        <dbReference type="SAM" id="MobiDB-lite"/>
    </source>
</evidence>
<evidence type="ECO:0000313" key="3">
    <source>
        <dbReference type="Proteomes" id="UP000044841"/>
    </source>
</evidence>
<gene>
    <name evidence="2" type="ORF">RSOLAG22IIIB_07488</name>
</gene>
<dbReference type="AlphaFoldDB" id="A0A0K6FMX8"/>
<accession>A0A0K6FMX8</accession>
<reference evidence="2 3" key="1">
    <citation type="submission" date="2015-07" db="EMBL/GenBank/DDBJ databases">
        <authorList>
            <person name="Noorani M."/>
        </authorList>
    </citation>
    <scope>NUCLEOTIDE SEQUENCE [LARGE SCALE GENOMIC DNA]</scope>
    <source>
        <strain evidence="2">BBA 69670</strain>
    </source>
</reference>
<dbReference type="EMBL" id="CYGV01000169">
    <property type="protein sequence ID" value="CUA67630.1"/>
    <property type="molecule type" value="Genomic_DNA"/>
</dbReference>
<feature type="region of interest" description="Disordered" evidence="1">
    <location>
        <begin position="243"/>
        <end position="275"/>
    </location>
</feature>
<sequence length="275" mass="30733">MYTPPVLPTHISVLLGPVKGMPSNEEIIRVQAAIRLYQQYSNVPSLFDPHLDVELSQHLFDLQMAKYRQRVRNKQSDLVSCEHSSSSPARIVEKNADNIKLPNADANNAELPIRNAEVHASARPAYYVGIPDTLKQSNGIAEHANRLIEHSNRLVEHSNQLLEQAVERSNRAAGQFNKLLERLNQHDHKQLNFLAEESINPADKLEGILKNINKVLVKIQHAIIRSHKGNTIAALDCLVNEEGETPGTRDTAQASAVTMPFEPARMPSAGSYKRR</sequence>
<proteinExistence type="predicted"/>
<protein>
    <recommendedName>
        <fullName evidence="4">Laminin domain protein</fullName>
    </recommendedName>
</protein>
<evidence type="ECO:0000313" key="2">
    <source>
        <dbReference type="EMBL" id="CUA67630.1"/>
    </source>
</evidence>
<name>A0A0K6FMX8_9AGAM</name>
<evidence type="ECO:0008006" key="4">
    <source>
        <dbReference type="Google" id="ProtNLM"/>
    </source>
</evidence>